<sequence length="266" mass="30522">MRLNQYIAHHSTYSRREADKLIQEGRVRVGRVRADSHYVLKEGENVFIDSKKLVPKEHFTCIVYHKPKGELVSKSDTRGRRVIYESLGEKFKHFTYVGRLDFASEGLLILTDSVPVAKALMESPLERSYIVKINAPITQEIIKAMEEGFSCENARTGGHSKSNITSMDFAPFSSYKILKNNPKHSRIKVSITEGKNRELRRFFGAFGVEVLDLRRISYGFVNLNALPCGKKRFFTKDEYKHLHTFLHENNVSTAGKNYNKTKTNQS</sequence>
<evidence type="ECO:0000313" key="8">
    <source>
        <dbReference type="Proteomes" id="UP000029925"/>
    </source>
</evidence>
<dbReference type="Gene3D" id="3.30.70.1560">
    <property type="entry name" value="Alpha-L RNA-binding motif"/>
    <property type="match status" value="1"/>
</dbReference>
<accession>A0A099UCW2</accession>
<dbReference type="GO" id="GO:0120159">
    <property type="term" value="F:rRNA pseudouridine synthase activity"/>
    <property type="evidence" value="ECO:0007669"/>
    <property type="project" value="UniProtKB-ARBA"/>
</dbReference>
<dbReference type="InterPro" id="IPR020103">
    <property type="entry name" value="PsdUridine_synth_cat_dom_sf"/>
</dbReference>
<dbReference type="PROSITE" id="PS50889">
    <property type="entry name" value="S4"/>
    <property type="match status" value="1"/>
</dbReference>
<dbReference type="Gene3D" id="3.10.290.10">
    <property type="entry name" value="RNA-binding S4 domain"/>
    <property type="match status" value="1"/>
</dbReference>
<name>A0A099UCW2_9HELI</name>
<comment type="similarity">
    <text evidence="1 4">Belongs to the pseudouridine synthase RsuA family.</text>
</comment>
<evidence type="ECO:0000256" key="1">
    <source>
        <dbReference type="ARBA" id="ARBA00008348"/>
    </source>
</evidence>
<dbReference type="AlphaFoldDB" id="A0A099UCW2"/>
<dbReference type="InterPro" id="IPR050343">
    <property type="entry name" value="RsuA_PseudoU_synthase"/>
</dbReference>
<dbReference type="PANTHER" id="PTHR47683">
    <property type="entry name" value="PSEUDOURIDINE SYNTHASE FAMILY PROTEIN-RELATED"/>
    <property type="match status" value="1"/>
</dbReference>
<dbReference type="GO" id="GO:0016829">
    <property type="term" value="F:lyase activity"/>
    <property type="evidence" value="ECO:0007669"/>
    <property type="project" value="UniProtKB-KW"/>
</dbReference>
<dbReference type="Pfam" id="PF01479">
    <property type="entry name" value="S4"/>
    <property type="match status" value="1"/>
</dbReference>
<dbReference type="Pfam" id="PF00849">
    <property type="entry name" value="PseudoU_synth_2"/>
    <property type="match status" value="1"/>
</dbReference>
<dbReference type="EMBL" id="JRPF02000003">
    <property type="protein sequence ID" value="TLD78819.1"/>
    <property type="molecule type" value="Genomic_DNA"/>
</dbReference>
<evidence type="ECO:0000313" key="6">
    <source>
        <dbReference type="EMBL" id="CUU40815.1"/>
    </source>
</evidence>
<dbReference type="KEGG" id="hty:BN2458_PEG1932"/>
<dbReference type="InterPro" id="IPR018496">
    <property type="entry name" value="PsdUridine_synth_RsuA/RluB_CS"/>
</dbReference>
<evidence type="ECO:0000313" key="7">
    <source>
        <dbReference type="EMBL" id="TLD78819.1"/>
    </source>
</evidence>
<dbReference type="Gene3D" id="3.30.70.580">
    <property type="entry name" value="Pseudouridine synthase I, catalytic domain, N-terminal subdomain"/>
    <property type="match status" value="1"/>
</dbReference>
<dbReference type="PANTHER" id="PTHR47683:SF2">
    <property type="entry name" value="RNA-BINDING S4 DOMAIN-CONTAINING PROTEIN"/>
    <property type="match status" value="1"/>
</dbReference>
<dbReference type="CDD" id="cd00165">
    <property type="entry name" value="S4"/>
    <property type="match status" value="1"/>
</dbReference>
<feature type="domain" description="RNA-binding S4" evidence="5">
    <location>
        <begin position="1"/>
        <end position="59"/>
    </location>
</feature>
<dbReference type="InterPro" id="IPR020094">
    <property type="entry name" value="TruA/RsuA/RluB/E/F_N"/>
</dbReference>
<proteinExistence type="inferred from homology"/>
<dbReference type="SMART" id="SM00363">
    <property type="entry name" value="S4"/>
    <property type="match status" value="1"/>
</dbReference>
<dbReference type="OrthoDB" id="9807213at2"/>
<evidence type="ECO:0000256" key="2">
    <source>
        <dbReference type="ARBA" id="ARBA00023235"/>
    </source>
</evidence>
<dbReference type="SUPFAM" id="SSF55174">
    <property type="entry name" value="Alpha-L RNA-binding motif"/>
    <property type="match status" value="1"/>
</dbReference>
<keyword evidence="3" id="KW-0694">RNA-binding</keyword>
<gene>
    <name evidence="6" type="ORF">BN2458_PEG1932</name>
    <name evidence="7" type="ORF">LS75_003430</name>
</gene>
<evidence type="ECO:0000256" key="3">
    <source>
        <dbReference type="PROSITE-ProRule" id="PRU00182"/>
    </source>
</evidence>
<evidence type="ECO:0000259" key="5">
    <source>
        <dbReference type="SMART" id="SM00363"/>
    </source>
</evidence>
<dbReference type="GeneID" id="78152049"/>
<dbReference type="InterPro" id="IPR002942">
    <property type="entry name" value="S4_RNA-bd"/>
</dbReference>
<protein>
    <recommendedName>
        <fullName evidence="4">Pseudouridine synthase</fullName>
        <ecNumber evidence="4">5.4.99.-</ecNumber>
    </recommendedName>
</protein>
<dbReference type="InterPro" id="IPR036986">
    <property type="entry name" value="S4_RNA-bd_sf"/>
</dbReference>
<reference evidence="6" key="3">
    <citation type="submission" date="2015-11" db="EMBL/GenBank/DDBJ databases">
        <authorList>
            <person name="Zhang Y."/>
            <person name="Guo Z."/>
        </authorList>
    </citation>
    <scope>NUCLEOTIDE SEQUENCE</scope>
    <source>
        <strain evidence="6">1</strain>
    </source>
</reference>
<dbReference type="GO" id="GO:0000455">
    <property type="term" value="P:enzyme-directed rRNA pseudouridine synthesis"/>
    <property type="evidence" value="ECO:0007669"/>
    <property type="project" value="UniProtKB-ARBA"/>
</dbReference>
<dbReference type="EC" id="5.4.99.-" evidence="4"/>
<evidence type="ECO:0000256" key="4">
    <source>
        <dbReference type="RuleBase" id="RU003887"/>
    </source>
</evidence>
<dbReference type="InterPro" id="IPR042092">
    <property type="entry name" value="PsdUridine_s_RsuA/RluB/E/F_cat"/>
</dbReference>
<dbReference type="NCBIfam" id="TIGR00093">
    <property type="entry name" value="pseudouridine synthase"/>
    <property type="match status" value="1"/>
</dbReference>
<dbReference type="PROSITE" id="PS01149">
    <property type="entry name" value="PSI_RSU"/>
    <property type="match status" value="1"/>
</dbReference>
<reference evidence="9" key="2">
    <citation type="submission" date="2015-11" db="EMBL/GenBank/DDBJ databases">
        <authorList>
            <person name="Anvar S.Y."/>
        </authorList>
    </citation>
    <scope>NUCLEOTIDE SEQUENCE [LARGE SCALE GENOMIC DNA]</scope>
</reference>
<reference evidence="7 8" key="1">
    <citation type="journal article" date="2014" name="Genome Announc.">
        <title>Draft genome sequences of eight enterohepatic helicobacter species isolated from both laboratory and wild rodents.</title>
        <authorList>
            <person name="Sheh A."/>
            <person name="Shen Z."/>
            <person name="Fox J.G."/>
        </authorList>
    </citation>
    <scope>NUCLEOTIDE SEQUENCE [LARGE SCALE GENOMIC DNA]</scope>
    <source>
        <strain evidence="7 8">MIT 98-6810</strain>
    </source>
</reference>
<dbReference type="EMBL" id="LN907858">
    <property type="protein sequence ID" value="CUU40815.1"/>
    <property type="molecule type" value="Genomic_DNA"/>
</dbReference>
<keyword evidence="2 4" id="KW-0413">Isomerase</keyword>
<dbReference type="PATRIC" id="fig|76936.10.peg.1882"/>
<dbReference type="STRING" id="76936.BN2458_PEG1932"/>
<dbReference type="InterPro" id="IPR000748">
    <property type="entry name" value="PsdUridine_synth_RsuA/RluB/E/F"/>
</dbReference>
<dbReference type="GO" id="GO:0003723">
    <property type="term" value="F:RNA binding"/>
    <property type="evidence" value="ECO:0007669"/>
    <property type="project" value="UniProtKB-KW"/>
</dbReference>
<dbReference type="RefSeq" id="WP_034326894.1">
    <property type="nucleotide sequence ID" value="NZ_CAJTQN010000001.1"/>
</dbReference>
<organism evidence="6 9">
    <name type="scientific">Helicobacter typhlonius</name>
    <dbReference type="NCBI Taxonomy" id="76936"/>
    <lineage>
        <taxon>Bacteria</taxon>
        <taxon>Pseudomonadati</taxon>
        <taxon>Campylobacterota</taxon>
        <taxon>Epsilonproteobacteria</taxon>
        <taxon>Campylobacterales</taxon>
        <taxon>Helicobacteraceae</taxon>
        <taxon>Helicobacter</taxon>
    </lineage>
</organism>
<keyword evidence="8" id="KW-1185">Reference proteome</keyword>
<keyword evidence="6" id="KW-0456">Lyase</keyword>
<dbReference type="Proteomes" id="UP000029925">
    <property type="component" value="Unassembled WGS sequence"/>
</dbReference>
<evidence type="ECO:0000313" key="9">
    <source>
        <dbReference type="Proteomes" id="UP000064525"/>
    </source>
</evidence>
<dbReference type="Proteomes" id="UP000064525">
    <property type="component" value="Chromosome I"/>
</dbReference>
<dbReference type="SUPFAM" id="SSF55120">
    <property type="entry name" value="Pseudouridine synthase"/>
    <property type="match status" value="1"/>
</dbReference>
<dbReference type="InterPro" id="IPR006145">
    <property type="entry name" value="PsdUridine_synth_RsuA/RluA"/>
</dbReference>